<accession>A0A7J7SVE6</accession>
<dbReference type="EMBL" id="JACAGB010000036">
    <property type="protein sequence ID" value="KAF6292324.1"/>
    <property type="molecule type" value="Genomic_DNA"/>
</dbReference>
<reference evidence="2 3" key="1">
    <citation type="journal article" date="2020" name="Nature">
        <title>Six reference-quality genomes reveal evolution of bat adaptations.</title>
        <authorList>
            <person name="Jebb D."/>
            <person name="Huang Z."/>
            <person name="Pippel M."/>
            <person name="Hughes G.M."/>
            <person name="Lavrichenko K."/>
            <person name="Devanna P."/>
            <person name="Winkler S."/>
            <person name="Jermiin L.S."/>
            <person name="Skirmuntt E.C."/>
            <person name="Katzourakis A."/>
            <person name="Burkitt-Gray L."/>
            <person name="Ray D.A."/>
            <person name="Sullivan K.A.M."/>
            <person name="Roscito J.G."/>
            <person name="Kirilenko B.M."/>
            <person name="Davalos L.M."/>
            <person name="Corthals A.P."/>
            <person name="Power M.L."/>
            <person name="Jones G."/>
            <person name="Ransome R.D."/>
            <person name="Dechmann D.K.N."/>
            <person name="Locatelli A.G."/>
            <person name="Puechmaille S.J."/>
            <person name="Fedrigo O."/>
            <person name="Jarvis E.D."/>
            <person name="Hiller M."/>
            <person name="Vernes S.C."/>
            <person name="Myers E.W."/>
            <person name="Teeling E.C."/>
        </authorList>
    </citation>
    <scope>NUCLEOTIDE SEQUENCE [LARGE SCALE GENOMIC DNA]</scope>
    <source>
        <strain evidence="2">MPipKuh1</strain>
        <tissue evidence="2">Flight muscle</tissue>
    </source>
</reference>
<proteinExistence type="predicted"/>
<feature type="region of interest" description="Disordered" evidence="1">
    <location>
        <begin position="1"/>
        <end position="29"/>
    </location>
</feature>
<evidence type="ECO:0000313" key="2">
    <source>
        <dbReference type="EMBL" id="KAF6292324.1"/>
    </source>
</evidence>
<evidence type="ECO:0000256" key="1">
    <source>
        <dbReference type="SAM" id="MobiDB-lite"/>
    </source>
</evidence>
<comment type="caution">
    <text evidence="2">The sequence shown here is derived from an EMBL/GenBank/DDBJ whole genome shotgun (WGS) entry which is preliminary data.</text>
</comment>
<sequence>MGSHGESPPSTGGKAGCGGCGPPRRGRLTPYRLVAPSAAQGRQPPGEALTAPGAGLGLPSQLSVGVLPSGRDGSHSASSHILSHSLRPKRRAGRCQQGSTCSTCFSFYSLKPSGPHPLRPQGPEELSHAHPMLVPGEGACASTDGPGNTVIHWLGPAHCLSNRNPRSGGQKTRNYYSEATVRTSESLCIVYRVFRRIRRPPNFTVKT</sequence>
<protein>
    <submittedName>
        <fullName evidence="2">Uncharacterized protein</fullName>
    </submittedName>
</protein>
<evidence type="ECO:0000313" key="3">
    <source>
        <dbReference type="Proteomes" id="UP000558488"/>
    </source>
</evidence>
<dbReference type="AlphaFoldDB" id="A0A7J7SVE6"/>
<name>A0A7J7SVE6_PIPKU</name>
<feature type="compositionally biased region" description="Low complexity" evidence="1">
    <location>
        <begin position="75"/>
        <end position="85"/>
    </location>
</feature>
<organism evidence="2 3">
    <name type="scientific">Pipistrellus kuhlii</name>
    <name type="common">Kuhl's pipistrelle</name>
    <dbReference type="NCBI Taxonomy" id="59472"/>
    <lineage>
        <taxon>Eukaryota</taxon>
        <taxon>Metazoa</taxon>
        <taxon>Chordata</taxon>
        <taxon>Craniata</taxon>
        <taxon>Vertebrata</taxon>
        <taxon>Euteleostomi</taxon>
        <taxon>Mammalia</taxon>
        <taxon>Eutheria</taxon>
        <taxon>Laurasiatheria</taxon>
        <taxon>Chiroptera</taxon>
        <taxon>Yangochiroptera</taxon>
        <taxon>Vespertilionidae</taxon>
        <taxon>Pipistrellus</taxon>
    </lineage>
</organism>
<keyword evidence="3" id="KW-1185">Reference proteome</keyword>
<gene>
    <name evidence="2" type="ORF">mPipKuh1_009764</name>
</gene>
<dbReference type="Proteomes" id="UP000558488">
    <property type="component" value="Unassembled WGS sequence"/>
</dbReference>
<feature type="region of interest" description="Disordered" evidence="1">
    <location>
        <begin position="65"/>
        <end position="93"/>
    </location>
</feature>